<keyword evidence="2" id="KW-1185">Reference proteome</keyword>
<organism evidence="1 2">
    <name type="scientific">Mycteria americana</name>
    <name type="common">Wood stork</name>
    <dbReference type="NCBI Taxonomy" id="33587"/>
    <lineage>
        <taxon>Eukaryota</taxon>
        <taxon>Metazoa</taxon>
        <taxon>Chordata</taxon>
        <taxon>Craniata</taxon>
        <taxon>Vertebrata</taxon>
        <taxon>Euteleostomi</taxon>
        <taxon>Archelosauria</taxon>
        <taxon>Archosauria</taxon>
        <taxon>Dinosauria</taxon>
        <taxon>Saurischia</taxon>
        <taxon>Theropoda</taxon>
        <taxon>Coelurosauria</taxon>
        <taxon>Aves</taxon>
        <taxon>Neognathae</taxon>
        <taxon>Neoaves</taxon>
        <taxon>Aequornithes</taxon>
        <taxon>Ciconiiformes</taxon>
        <taxon>Ciconiidae</taxon>
        <taxon>Mycteria</taxon>
    </lineage>
</organism>
<evidence type="ECO:0000313" key="2">
    <source>
        <dbReference type="Proteomes" id="UP001333110"/>
    </source>
</evidence>
<comment type="caution">
    <text evidence="1">The sequence shown here is derived from an EMBL/GenBank/DDBJ whole genome shotgun (WGS) entry which is preliminary data.</text>
</comment>
<proteinExistence type="predicted"/>
<evidence type="ECO:0000313" key="1">
    <source>
        <dbReference type="EMBL" id="KAK4829978.1"/>
    </source>
</evidence>
<gene>
    <name evidence="1" type="ORF">QYF61_008109</name>
</gene>
<reference evidence="1 2" key="1">
    <citation type="journal article" date="2023" name="J. Hered.">
        <title>Chromosome-level genome of the wood stork (Mycteria americana) provides insight into avian chromosome evolution.</title>
        <authorList>
            <person name="Flamio R. Jr."/>
            <person name="Ramstad K.M."/>
        </authorList>
    </citation>
    <scope>NUCLEOTIDE SEQUENCE [LARGE SCALE GENOMIC DNA]</scope>
    <source>
        <strain evidence="1">JAX WOST 10</strain>
    </source>
</reference>
<dbReference type="PANTHER" id="PTHR33332">
    <property type="entry name" value="REVERSE TRANSCRIPTASE DOMAIN-CONTAINING PROTEIN"/>
    <property type="match status" value="1"/>
</dbReference>
<dbReference type="AlphaFoldDB" id="A0AAN7NM78"/>
<sequence length="211" mass="23153">MQFSKGKCQILHLGRNKPGHQHMLGADQLGSSLAENDLGVLVDNKVTTSQQCTLAAKVANGFLGRIRKNIASRLREVIRPLTQHRCGHTWSAVSSSGLLSTRYRAMKMIKGLEHLTDEAERAGTVQPGKDEAQGNLSHVYKYVMGGNRRRGSQDLLSGAQVVKHWNTLLREVVESPSEEVLKAQLGRMCNFAKAQGISKSYGTAKGETEED</sequence>
<dbReference type="EMBL" id="JAUNZN010000001">
    <property type="protein sequence ID" value="KAK4829978.1"/>
    <property type="molecule type" value="Genomic_DNA"/>
</dbReference>
<name>A0AAN7NM78_MYCAM</name>
<protein>
    <submittedName>
        <fullName evidence="1">Uncharacterized protein</fullName>
    </submittedName>
</protein>
<accession>A0AAN7NM78</accession>
<dbReference type="Proteomes" id="UP001333110">
    <property type="component" value="Unassembled WGS sequence"/>
</dbReference>